<dbReference type="AlphaFoldDB" id="A0A0G2J1X0"/>
<comment type="caution">
    <text evidence="2">The sequence shown here is derived from an EMBL/GenBank/DDBJ whole genome shotgun (WGS) entry which is preliminary data.</text>
</comment>
<evidence type="ECO:0000313" key="3">
    <source>
        <dbReference type="Proteomes" id="UP000034164"/>
    </source>
</evidence>
<protein>
    <recommendedName>
        <fullName evidence="4">Hydrophobin</fullName>
    </recommendedName>
</protein>
<evidence type="ECO:0000313" key="2">
    <source>
        <dbReference type="EMBL" id="KKZ63594.1"/>
    </source>
</evidence>
<organism evidence="2 3">
    <name type="scientific">[Emmonsia] crescens</name>
    <dbReference type="NCBI Taxonomy" id="73230"/>
    <lineage>
        <taxon>Eukaryota</taxon>
        <taxon>Fungi</taxon>
        <taxon>Dikarya</taxon>
        <taxon>Ascomycota</taxon>
        <taxon>Pezizomycotina</taxon>
        <taxon>Eurotiomycetes</taxon>
        <taxon>Eurotiomycetidae</taxon>
        <taxon>Onygenales</taxon>
        <taxon>Ajellomycetaceae</taxon>
        <taxon>Emergomyces</taxon>
    </lineage>
</organism>
<reference evidence="3" key="1">
    <citation type="journal article" date="2015" name="PLoS Genet.">
        <title>The dynamic genome and transcriptome of the human fungal pathogen Blastomyces and close relative Emmonsia.</title>
        <authorList>
            <person name="Munoz J.F."/>
            <person name="Gauthier G.M."/>
            <person name="Desjardins C.A."/>
            <person name="Gallo J.E."/>
            <person name="Holder J."/>
            <person name="Sullivan T.D."/>
            <person name="Marty A.J."/>
            <person name="Carmen J.C."/>
            <person name="Chen Z."/>
            <person name="Ding L."/>
            <person name="Gujja S."/>
            <person name="Magrini V."/>
            <person name="Misas E."/>
            <person name="Mitreva M."/>
            <person name="Priest M."/>
            <person name="Saif S."/>
            <person name="Whiston E.A."/>
            <person name="Young S."/>
            <person name="Zeng Q."/>
            <person name="Goldman W.E."/>
            <person name="Mardis E.R."/>
            <person name="Taylor J.W."/>
            <person name="McEwen J.G."/>
            <person name="Clay O.K."/>
            <person name="Klein B.S."/>
            <person name="Cuomo C.A."/>
        </authorList>
    </citation>
    <scope>NUCLEOTIDE SEQUENCE [LARGE SCALE GENOMIC DNA]</scope>
    <source>
        <strain evidence="3">UAMH 3008</strain>
    </source>
</reference>
<keyword evidence="1" id="KW-0732">Signal</keyword>
<feature type="chain" id="PRO_5002546026" description="Hydrophobin" evidence="1">
    <location>
        <begin position="22"/>
        <end position="127"/>
    </location>
</feature>
<feature type="signal peptide" evidence="1">
    <location>
        <begin position="1"/>
        <end position="21"/>
    </location>
</feature>
<proteinExistence type="predicted"/>
<accession>A0A0G2J1X0</accession>
<gene>
    <name evidence="2" type="ORF">EMCG_02131</name>
</gene>
<evidence type="ECO:0008006" key="4">
    <source>
        <dbReference type="Google" id="ProtNLM"/>
    </source>
</evidence>
<evidence type="ECO:0000256" key="1">
    <source>
        <dbReference type="SAM" id="SignalP"/>
    </source>
</evidence>
<dbReference type="OrthoDB" id="3557221at2759"/>
<dbReference type="EMBL" id="LCZI01000963">
    <property type="protein sequence ID" value="KKZ63594.1"/>
    <property type="molecule type" value="Genomic_DNA"/>
</dbReference>
<sequence>MKFIQTSIFFSLFMLLTQSIAIPMPEPVPAPEDGDVALAERGFKMPGGFKMPSGLCPQAPAQPPVEQKNQCSTGVPFCCSTEGGSHNCVKSEVNCEQTVICCNNNFGSQVCMGNIDFNMPINININL</sequence>
<dbReference type="VEuPathDB" id="FungiDB:EMCG_02131"/>
<dbReference type="Proteomes" id="UP000034164">
    <property type="component" value="Unassembled WGS sequence"/>
</dbReference>
<name>A0A0G2J1X0_9EURO</name>